<dbReference type="Gene3D" id="3.40.50.2300">
    <property type="match status" value="2"/>
</dbReference>
<comment type="caution">
    <text evidence="4">The sequence shown here is derived from an EMBL/GenBank/DDBJ whole genome shotgun (WGS) entry which is preliminary data.</text>
</comment>
<dbReference type="InterPro" id="IPR006311">
    <property type="entry name" value="TAT_signal"/>
</dbReference>
<accession>A0A9X1VTF8</accession>
<evidence type="ECO:0000259" key="3">
    <source>
        <dbReference type="Pfam" id="PF13458"/>
    </source>
</evidence>
<keyword evidence="5" id="KW-1185">Reference proteome</keyword>
<protein>
    <submittedName>
        <fullName evidence="4">ABC transporter substrate-binding protein</fullName>
    </submittedName>
</protein>
<dbReference type="PANTHER" id="PTHR47235">
    <property type="entry name" value="BLR6548 PROTEIN"/>
    <property type="match status" value="1"/>
</dbReference>
<dbReference type="Proteomes" id="UP001139447">
    <property type="component" value="Unassembled WGS sequence"/>
</dbReference>
<dbReference type="PROSITE" id="PS51318">
    <property type="entry name" value="TAT"/>
    <property type="match status" value="1"/>
</dbReference>
<dbReference type="EMBL" id="JALGBI010000001">
    <property type="protein sequence ID" value="MCJ0763045.1"/>
    <property type="molecule type" value="Genomic_DNA"/>
</dbReference>
<sequence length="382" mass="41009">MALHLQPLNRRKLLQCAAAMAAGTAAAVRAQPGKTPPPSRQAIVAQIVDMSPGQQDVSRDFLVGSRAAWQDINARGGLRGRPVQHLSIETDGSAAGARAALGQIRDNPACVALSGTVGDPLAGQVAALLRQDNLGIAHAAPWLQNSSVEVDERTFPIFAARQEQIGHALKSLSIMGVQELGAIYASAHEQTLYREDVERIAASMKLKLLSLRPESDLKALGQRLKQDTPAILLFVGGTPELVQFTQGLEKQARQRYVVALADVNLQTMAQMGAARNTPVIVTQAVPMVTASLPVVRAYRETLARLFDEAPTSLSLAGFIAARYTYEVLNDLDGALTRQNALAAFQRRASLDVGGYRISFNPQRRSGTYVTQSMLTTDGRVVG</sequence>
<evidence type="ECO:0000256" key="1">
    <source>
        <dbReference type="ARBA" id="ARBA00010062"/>
    </source>
</evidence>
<reference evidence="4" key="1">
    <citation type="submission" date="2022-03" db="EMBL/GenBank/DDBJ databases">
        <authorList>
            <person name="Woo C.Y."/>
        </authorList>
    </citation>
    <scope>NUCLEOTIDE SEQUENCE</scope>
    <source>
        <strain evidence="4">CYS-02</strain>
    </source>
</reference>
<name>A0A9X1VTF8_9BURK</name>
<dbReference type="SUPFAM" id="SSF53822">
    <property type="entry name" value="Periplasmic binding protein-like I"/>
    <property type="match status" value="1"/>
</dbReference>
<gene>
    <name evidence="4" type="ORF">MMF98_07465</name>
</gene>
<evidence type="ECO:0000313" key="4">
    <source>
        <dbReference type="EMBL" id="MCJ0763045.1"/>
    </source>
</evidence>
<dbReference type="AlphaFoldDB" id="A0A9X1VTF8"/>
<dbReference type="InterPro" id="IPR028081">
    <property type="entry name" value="Leu-bd"/>
</dbReference>
<organism evidence="4 5">
    <name type="scientific">Variovorax terrae</name>
    <dbReference type="NCBI Taxonomy" id="2923278"/>
    <lineage>
        <taxon>Bacteria</taxon>
        <taxon>Pseudomonadati</taxon>
        <taxon>Pseudomonadota</taxon>
        <taxon>Betaproteobacteria</taxon>
        <taxon>Burkholderiales</taxon>
        <taxon>Comamonadaceae</taxon>
        <taxon>Variovorax</taxon>
    </lineage>
</organism>
<keyword evidence="2" id="KW-0732">Signal</keyword>
<dbReference type="RefSeq" id="WP_243305614.1">
    <property type="nucleotide sequence ID" value="NZ_JALGBI010000001.1"/>
</dbReference>
<dbReference type="InterPro" id="IPR028082">
    <property type="entry name" value="Peripla_BP_I"/>
</dbReference>
<feature type="domain" description="Leucine-binding protein" evidence="3">
    <location>
        <begin position="44"/>
        <end position="347"/>
    </location>
</feature>
<evidence type="ECO:0000256" key="2">
    <source>
        <dbReference type="ARBA" id="ARBA00022729"/>
    </source>
</evidence>
<comment type="similarity">
    <text evidence="1">Belongs to the leucine-binding protein family.</text>
</comment>
<proteinExistence type="inferred from homology"/>
<dbReference type="PANTHER" id="PTHR47235:SF1">
    <property type="entry name" value="BLR6548 PROTEIN"/>
    <property type="match status" value="1"/>
</dbReference>
<evidence type="ECO:0000313" key="5">
    <source>
        <dbReference type="Proteomes" id="UP001139447"/>
    </source>
</evidence>
<dbReference type="Pfam" id="PF13458">
    <property type="entry name" value="Peripla_BP_6"/>
    <property type="match status" value="1"/>
</dbReference>